<keyword evidence="2 5" id="KW-0812">Transmembrane</keyword>
<feature type="transmembrane region" description="Helical" evidence="5">
    <location>
        <begin position="235"/>
        <end position="261"/>
    </location>
</feature>
<feature type="domain" description="O-antigen ligase-related" evidence="6">
    <location>
        <begin position="194"/>
        <end position="356"/>
    </location>
</feature>
<feature type="transmembrane region" description="Helical" evidence="5">
    <location>
        <begin position="344"/>
        <end position="364"/>
    </location>
</feature>
<accession>A0A1I5YNZ5</accession>
<comment type="subcellular location">
    <subcellularLocation>
        <location evidence="1">Membrane</location>
        <topology evidence="1">Multi-pass membrane protein</topology>
    </subcellularLocation>
</comment>
<dbReference type="EMBL" id="FOXH01000020">
    <property type="protein sequence ID" value="SFQ45956.1"/>
    <property type="molecule type" value="Genomic_DNA"/>
</dbReference>
<protein>
    <submittedName>
        <fullName evidence="7">O-antigen ligase</fullName>
    </submittedName>
</protein>
<gene>
    <name evidence="7" type="ORF">SAMN04515674_12046</name>
</gene>
<feature type="transmembrane region" description="Helical" evidence="5">
    <location>
        <begin position="89"/>
        <end position="106"/>
    </location>
</feature>
<dbReference type="AlphaFoldDB" id="A0A1I5YNZ5"/>
<dbReference type="Proteomes" id="UP000199306">
    <property type="component" value="Unassembled WGS sequence"/>
</dbReference>
<feature type="transmembrane region" description="Helical" evidence="5">
    <location>
        <begin position="118"/>
        <end position="141"/>
    </location>
</feature>
<dbReference type="Pfam" id="PF04932">
    <property type="entry name" value="Wzy_C"/>
    <property type="match status" value="1"/>
</dbReference>
<dbReference type="InterPro" id="IPR007016">
    <property type="entry name" value="O-antigen_ligase-rel_domated"/>
</dbReference>
<dbReference type="STRING" id="1079859.SAMN04515674_12046"/>
<feature type="transmembrane region" description="Helical" evidence="5">
    <location>
        <begin position="194"/>
        <end position="223"/>
    </location>
</feature>
<reference evidence="7 8" key="1">
    <citation type="submission" date="2016-10" db="EMBL/GenBank/DDBJ databases">
        <authorList>
            <person name="de Groot N.N."/>
        </authorList>
    </citation>
    <scope>NUCLEOTIDE SEQUENCE [LARGE SCALE GENOMIC DNA]</scope>
    <source>
        <strain evidence="8">E92,LMG 26720,CCM 7988</strain>
    </source>
</reference>
<keyword evidence="4 5" id="KW-0472">Membrane</keyword>
<evidence type="ECO:0000256" key="4">
    <source>
        <dbReference type="ARBA" id="ARBA00023136"/>
    </source>
</evidence>
<dbReference type="PANTHER" id="PTHR37422:SF13">
    <property type="entry name" value="LIPOPOLYSACCHARIDE BIOSYNTHESIS PROTEIN PA4999-RELATED"/>
    <property type="match status" value="1"/>
</dbReference>
<evidence type="ECO:0000256" key="3">
    <source>
        <dbReference type="ARBA" id="ARBA00022989"/>
    </source>
</evidence>
<sequence length="429" mass="49851">MRNKTFFVFALIIVLCTERLEKTFTIGFFDLYPSRLLFVMLLPFFKVNLFLKEASKEVKSIFYAFLIYIGCVLMSVFKSNDIFYSFKKWLDVVTINTFVFLVYAFLVKSCRKVTLNSVYLFFLKYFSFVIVIIFIGGLFLYRTTGSTGELEQRTFFGISFYRRISLFNDPNFFSCFLIVAFFIIYFSKAQYRMLLLVLIGISIFITGSKGGIAALLITLILYYRERIPILKSKLFLILLIGMLVSVFAIVMFFPYTALNLLTTLPFFKKEYGAETILPRMIVWHSGMMAFLKEPILGLGPGNIVKIAKGQSIEGILAYMQSNGFYGLQNDVIDKLATHCTYLEILFETGLLSFTFYVLLLYRILKLFLKMSVISPKFFLGYTLAFISFYISILSLSYNTYFMSFLTGMYLYFADHYRKEYKTVKSRVIA</sequence>
<evidence type="ECO:0000313" key="7">
    <source>
        <dbReference type="EMBL" id="SFQ45956.1"/>
    </source>
</evidence>
<feature type="transmembrane region" description="Helical" evidence="5">
    <location>
        <begin position="170"/>
        <end position="187"/>
    </location>
</feature>
<evidence type="ECO:0000256" key="2">
    <source>
        <dbReference type="ARBA" id="ARBA00022692"/>
    </source>
</evidence>
<evidence type="ECO:0000259" key="6">
    <source>
        <dbReference type="Pfam" id="PF04932"/>
    </source>
</evidence>
<feature type="transmembrane region" description="Helical" evidence="5">
    <location>
        <begin position="384"/>
        <end position="412"/>
    </location>
</feature>
<keyword evidence="3 5" id="KW-1133">Transmembrane helix</keyword>
<organism evidence="7 8">
    <name type="scientific">Pseudarcicella hirudinis</name>
    <dbReference type="NCBI Taxonomy" id="1079859"/>
    <lineage>
        <taxon>Bacteria</taxon>
        <taxon>Pseudomonadati</taxon>
        <taxon>Bacteroidota</taxon>
        <taxon>Cytophagia</taxon>
        <taxon>Cytophagales</taxon>
        <taxon>Flectobacillaceae</taxon>
        <taxon>Pseudarcicella</taxon>
    </lineage>
</organism>
<evidence type="ECO:0000256" key="5">
    <source>
        <dbReference type="SAM" id="Phobius"/>
    </source>
</evidence>
<dbReference type="InterPro" id="IPR051533">
    <property type="entry name" value="WaaL-like"/>
</dbReference>
<feature type="transmembrane region" description="Helical" evidence="5">
    <location>
        <begin position="60"/>
        <end position="77"/>
    </location>
</feature>
<name>A0A1I5YNZ5_9BACT</name>
<dbReference type="GO" id="GO:0016874">
    <property type="term" value="F:ligase activity"/>
    <property type="evidence" value="ECO:0007669"/>
    <property type="project" value="UniProtKB-KW"/>
</dbReference>
<evidence type="ECO:0000313" key="8">
    <source>
        <dbReference type="Proteomes" id="UP000199306"/>
    </source>
</evidence>
<dbReference type="GO" id="GO:0016020">
    <property type="term" value="C:membrane"/>
    <property type="evidence" value="ECO:0007669"/>
    <property type="project" value="UniProtKB-SubCell"/>
</dbReference>
<proteinExistence type="predicted"/>
<evidence type="ECO:0000256" key="1">
    <source>
        <dbReference type="ARBA" id="ARBA00004141"/>
    </source>
</evidence>
<dbReference type="PANTHER" id="PTHR37422">
    <property type="entry name" value="TEICHURONIC ACID BIOSYNTHESIS PROTEIN TUAE"/>
    <property type="match status" value="1"/>
</dbReference>
<keyword evidence="8" id="KW-1185">Reference proteome</keyword>
<keyword evidence="7" id="KW-0436">Ligase</keyword>